<reference evidence="1 2" key="1">
    <citation type="submission" date="2023-09" db="EMBL/GenBank/DDBJ databases">
        <title>Nesidiocoris tenuis whole genome shotgun sequence.</title>
        <authorList>
            <person name="Shibata T."/>
            <person name="Shimoda M."/>
            <person name="Kobayashi T."/>
            <person name="Uehara T."/>
        </authorList>
    </citation>
    <scope>NUCLEOTIDE SEQUENCE [LARGE SCALE GENOMIC DNA]</scope>
    <source>
        <strain evidence="1 2">Japan</strain>
    </source>
</reference>
<gene>
    <name evidence="1" type="ORF">NTJ_07069</name>
</gene>
<dbReference type="Proteomes" id="UP001307889">
    <property type="component" value="Chromosome 5"/>
</dbReference>
<name>A0ABN7ATK1_9HEMI</name>
<keyword evidence="2" id="KW-1185">Reference proteome</keyword>
<organism evidence="1 2">
    <name type="scientific">Nesidiocoris tenuis</name>
    <dbReference type="NCBI Taxonomy" id="355587"/>
    <lineage>
        <taxon>Eukaryota</taxon>
        <taxon>Metazoa</taxon>
        <taxon>Ecdysozoa</taxon>
        <taxon>Arthropoda</taxon>
        <taxon>Hexapoda</taxon>
        <taxon>Insecta</taxon>
        <taxon>Pterygota</taxon>
        <taxon>Neoptera</taxon>
        <taxon>Paraneoptera</taxon>
        <taxon>Hemiptera</taxon>
        <taxon>Heteroptera</taxon>
        <taxon>Panheteroptera</taxon>
        <taxon>Cimicomorpha</taxon>
        <taxon>Miridae</taxon>
        <taxon>Dicyphina</taxon>
        <taxon>Nesidiocoris</taxon>
    </lineage>
</organism>
<accession>A0ABN7ATK1</accession>
<dbReference type="EMBL" id="AP028913">
    <property type="protein sequence ID" value="BES94260.1"/>
    <property type="molecule type" value="Genomic_DNA"/>
</dbReference>
<evidence type="ECO:0000313" key="1">
    <source>
        <dbReference type="EMBL" id="BES94260.1"/>
    </source>
</evidence>
<proteinExistence type="predicted"/>
<sequence length="91" mass="10434">MGKSTKEKEVVPLGLQTPDMKETQGLLDKEVWIPLNWFPYLIESHQRRTLAGTPQGLKALKADPKTVSDTGWKDPQRWGDNRFLRAQRVFG</sequence>
<protein>
    <submittedName>
        <fullName evidence="1">Uncharacterized protein</fullName>
    </submittedName>
</protein>
<evidence type="ECO:0000313" key="2">
    <source>
        <dbReference type="Proteomes" id="UP001307889"/>
    </source>
</evidence>